<evidence type="ECO:0000313" key="2">
    <source>
        <dbReference type="Proteomes" id="UP000494165"/>
    </source>
</evidence>
<accession>A0A8S1CEM3</accession>
<proteinExistence type="predicted"/>
<dbReference type="AlphaFoldDB" id="A0A8S1CEM3"/>
<gene>
    <name evidence="1" type="ORF">CLODIP_2_CD15937</name>
</gene>
<name>A0A8S1CEM3_9INSE</name>
<keyword evidence="2" id="KW-1185">Reference proteome</keyword>
<protein>
    <submittedName>
        <fullName evidence="1">Uncharacterized protein</fullName>
    </submittedName>
</protein>
<sequence length="89" mass="10372">MKWWVSPGRKQVTENLSRQKSDAVERKLAEVTQQAMMIDLMNGPGTADRMIKELRMELIVIWAERDAFVEREKRPLKFQESCPVTTLPP</sequence>
<organism evidence="1 2">
    <name type="scientific">Cloeon dipterum</name>
    <dbReference type="NCBI Taxonomy" id="197152"/>
    <lineage>
        <taxon>Eukaryota</taxon>
        <taxon>Metazoa</taxon>
        <taxon>Ecdysozoa</taxon>
        <taxon>Arthropoda</taxon>
        <taxon>Hexapoda</taxon>
        <taxon>Insecta</taxon>
        <taxon>Pterygota</taxon>
        <taxon>Palaeoptera</taxon>
        <taxon>Ephemeroptera</taxon>
        <taxon>Pisciforma</taxon>
        <taxon>Baetidae</taxon>
        <taxon>Cloeon</taxon>
    </lineage>
</organism>
<dbReference type="EMBL" id="CADEPI010000026">
    <property type="protein sequence ID" value="CAB3366629.1"/>
    <property type="molecule type" value="Genomic_DNA"/>
</dbReference>
<dbReference type="Proteomes" id="UP000494165">
    <property type="component" value="Unassembled WGS sequence"/>
</dbReference>
<evidence type="ECO:0000313" key="1">
    <source>
        <dbReference type="EMBL" id="CAB3366629.1"/>
    </source>
</evidence>
<reference evidence="1 2" key="1">
    <citation type="submission" date="2020-04" db="EMBL/GenBank/DDBJ databases">
        <authorList>
            <person name="Alioto T."/>
            <person name="Alioto T."/>
            <person name="Gomez Garrido J."/>
        </authorList>
    </citation>
    <scope>NUCLEOTIDE SEQUENCE [LARGE SCALE GENOMIC DNA]</scope>
</reference>
<comment type="caution">
    <text evidence="1">The sequence shown here is derived from an EMBL/GenBank/DDBJ whole genome shotgun (WGS) entry which is preliminary data.</text>
</comment>